<accession>A0ABY8K4E6</accession>
<sequence length="68" mass="7257">MSAATFIPGNRAGGQGPPRRGATATGSVHHSPHRLGNALRAVRAFTEAFFSVTVLGEYNEEAGVRRRH</sequence>
<feature type="region of interest" description="Disordered" evidence="1">
    <location>
        <begin position="1"/>
        <end position="32"/>
    </location>
</feature>
<keyword evidence="3" id="KW-1185">Reference proteome</keyword>
<evidence type="ECO:0000256" key="1">
    <source>
        <dbReference type="SAM" id="MobiDB-lite"/>
    </source>
</evidence>
<evidence type="ECO:0000313" key="2">
    <source>
        <dbReference type="EMBL" id="WGD42254.1"/>
    </source>
</evidence>
<organism evidence="2 3">
    <name type="scientific">Streptomyces cathayae</name>
    <dbReference type="NCBI Taxonomy" id="3031124"/>
    <lineage>
        <taxon>Bacteria</taxon>
        <taxon>Bacillati</taxon>
        <taxon>Actinomycetota</taxon>
        <taxon>Actinomycetes</taxon>
        <taxon>Kitasatosporales</taxon>
        <taxon>Streptomycetaceae</taxon>
        <taxon>Streptomyces</taxon>
    </lineage>
</organism>
<name>A0ABY8K4E6_9ACTN</name>
<gene>
    <name evidence="2" type="ORF">PYS65_20095</name>
</gene>
<proteinExistence type="predicted"/>
<dbReference type="EMBL" id="CP121682">
    <property type="protein sequence ID" value="WGD42254.1"/>
    <property type="molecule type" value="Genomic_DNA"/>
</dbReference>
<dbReference type="RefSeq" id="WP_279335307.1">
    <property type="nucleotide sequence ID" value="NZ_CP121682.1"/>
</dbReference>
<evidence type="ECO:0000313" key="3">
    <source>
        <dbReference type="Proteomes" id="UP001216440"/>
    </source>
</evidence>
<protein>
    <submittedName>
        <fullName evidence="2">Uncharacterized protein</fullName>
    </submittedName>
</protein>
<dbReference type="Proteomes" id="UP001216440">
    <property type="component" value="Chromosome"/>
</dbReference>
<reference evidence="2 3" key="1">
    <citation type="submission" date="2023-03" db="EMBL/GenBank/DDBJ databases">
        <authorList>
            <person name="Mo P."/>
        </authorList>
    </citation>
    <scope>NUCLEOTIDE SEQUENCE [LARGE SCALE GENOMIC DNA]</scope>
    <source>
        <strain evidence="2 3">HUAS 5</strain>
    </source>
</reference>